<dbReference type="PANTHER" id="PTHR33221">
    <property type="entry name" value="WINGED HELIX-TURN-HELIX TRANSCRIPTIONAL REGULATOR, RRF2 FAMILY"/>
    <property type="match status" value="1"/>
</dbReference>
<dbReference type="InterPro" id="IPR036390">
    <property type="entry name" value="WH_DNA-bd_sf"/>
</dbReference>
<dbReference type="Gene3D" id="1.10.10.10">
    <property type="entry name" value="Winged helix-like DNA-binding domain superfamily/Winged helix DNA-binding domain"/>
    <property type="match status" value="1"/>
</dbReference>
<dbReference type="InterPro" id="IPR036388">
    <property type="entry name" value="WH-like_DNA-bd_sf"/>
</dbReference>
<dbReference type="Proteomes" id="UP000011863">
    <property type="component" value="Chromosome"/>
</dbReference>
<evidence type="ECO:0000313" key="1">
    <source>
        <dbReference type="EMBL" id="BAN00710.1"/>
    </source>
</evidence>
<organism evidence="1 2">
    <name type="scientific">Ilumatobacter coccineus (strain NBRC 103263 / KCTC 29153 / YM16-304)</name>
    <dbReference type="NCBI Taxonomy" id="1313172"/>
    <lineage>
        <taxon>Bacteria</taxon>
        <taxon>Bacillati</taxon>
        <taxon>Actinomycetota</taxon>
        <taxon>Acidimicrobiia</taxon>
        <taxon>Acidimicrobiales</taxon>
        <taxon>Ilumatobacteraceae</taxon>
        <taxon>Ilumatobacter</taxon>
    </lineage>
</organism>
<sequence>MRLEITQRADLAVRALVVLHRAPTRLKSVDLAAALGTTAGFVPQVMGPLVREGWVRSVPGPTGGYEPVRDIDALNVLDVVEAVDGPTDSGRCVVADRPCAATEPCALHVAWGRARRELVTSLKTMSVGALAVTT</sequence>
<dbReference type="SUPFAM" id="SSF46785">
    <property type="entry name" value="Winged helix' DNA-binding domain"/>
    <property type="match status" value="1"/>
</dbReference>
<dbReference type="GO" id="GO:0005829">
    <property type="term" value="C:cytosol"/>
    <property type="evidence" value="ECO:0007669"/>
    <property type="project" value="TreeGrafter"/>
</dbReference>
<dbReference type="GO" id="GO:0003677">
    <property type="term" value="F:DNA binding"/>
    <property type="evidence" value="ECO:0007669"/>
    <property type="project" value="UniProtKB-KW"/>
</dbReference>
<gene>
    <name evidence="1" type="ORF">YM304_03960</name>
</gene>
<dbReference type="PANTHER" id="PTHR33221:SF15">
    <property type="entry name" value="HTH-TYPE TRANSCRIPTIONAL REGULATOR YWGB-RELATED"/>
    <property type="match status" value="1"/>
</dbReference>
<protein>
    <submittedName>
        <fullName evidence="1">Putative Rrf2 family DNA-binding protein</fullName>
    </submittedName>
</protein>
<dbReference type="PROSITE" id="PS51197">
    <property type="entry name" value="HTH_RRF2_2"/>
    <property type="match status" value="1"/>
</dbReference>
<dbReference type="RefSeq" id="WP_015439958.1">
    <property type="nucleotide sequence ID" value="NC_020520.1"/>
</dbReference>
<dbReference type="InterPro" id="IPR000944">
    <property type="entry name" value="Tscrpt_reg_Rrf2"/>
</dbReference>
<keyword evidence="2" id="KW-1185">Reference proteome</keyword>
<dbReference type="EMBL" id="AP012057">
    <property type="protein sequence ID" value="BAN00710.1"/>
    <property type="molecule type" value="Genomic_DNA"/>
</dbReference>
<dbReference type="GO" id="GO:0003700">
    <property type="term" value="F:DNA-binding transcription factor activity"/>
    <property type="evidence" value="ECO:0007669"/>
    <property type="project" value="TreeGrafter"/>
</dbReference>
<dbReference type="NCBIfam" id="TIGR00738">
    <property type="entry name" value="rrf2_super"/>
    <property type="match status" value="1"/>
</dbReference>
<evidence type="ECO:0000313" key="2">
    <source>
        <dbReference type="Proteomes" id="UP000011863"/>
    </source>
</evidence>
<dbReference type="KEGG" id="aym:YM304_03960"/>
<dbReference type="OrthoDB" id="9808360at2"/>
<accession>A0A6C7E170</accession>
<dbReference type="Pfam" id="PF02082">
    <property type="entry name" value="Rrf2"/>
    <property type="match status" value="1"/>
</dbReference>
<reference evidence="1 2" key="1">
    <citation type="journal article" date="2013" name="Int. J. Syst. Evol. Microbiol.">
        <title>Ilumatobacter nonamiense sp. nov. and Ilumatobacter coccineum sp. nov., isolated from seashore sand.</title>
        <authorList>
            <person name="Matsumoto A."/>
            <person name="Kasai H."/>
            <person name="Matsuo Y."/>
            <person name="Shizuri Y."/>
            <person name="Ichikawa N."/>
            <person name="Fujita N."/>
            <person name="Omura S."/>
            <person name="Takahashi Y."/>
        </authorList>
    </citation>
    <scope>NUCLEOTIDE SEQUENCE [LARGE SCALE GENOMIC DNA]</scope>
    <source>
        <strain evidence="2">NBRC 103263 / KCTC 29153 / YM16-304</strain>
    </source>
</reference>
<keyword evidence="1" id="KW-0238">DNA-binding</keyword>
<proteinExistence type="predicted"/>
<dbReference type="AlphaFoldDB" id="A0A6C7E170"/>
<name>A0A6C7E170_ILUCY</name>